<proteinExistence type="predicted"/>
<reference evidence="2" key="1">
    <citation type="submission" date="2020-05" db="EMBL/GenBank/DDBJ databases">
        <authorList>
            <person name="Chiriac C."/>
            <person name="Salcher M."/>
            <person name="Ghai R."/>
            <person name="Kavagutti S V."/>
        </authorList>
    </citation>
    <scope>NUCLEOTIDE SEQUENCE</scope>
</reference>
<evidence type="ECO:0000313" key="2">
    <source>
        <dbReference type="EMBL" id="CAB4572762.1"/>
    </source>
</evidence>
<protein>
    <submittedName>
        <fullName evidence="2">Unannotated protein</fullName>
    </submittedName>
</protein>
<name>A0A6J6E8M6_9ZZZZ</name>
<accession>A0A6J6E8M6</accession>
<gene>
    <name evidence="2" type="ORF">UFOPK1722_00496</name>
</gene>
<sequence>MPSTTREMLVVRPMVESKVTNMRQVQDDAPDEPPVGGVPDWTPDQMTPPDEPPDVSEARA</sequence>
<feature type="region of interest" description="Disordered" evidence="1">
    <location>
        <begin position="18"/>
        <end position="60"/>
    </location>
</feature>
<evidence type="ECO:0000256" key="1">
    <source>
        <dbReference type="SAM" id="MobiDB-lite"/>
    </source>
</evidence>
<dbReference type="EMBL" id="CAEZTS010000029">
    <property type="protein sequence ID" value="CAB4572762.1"/>
    <property type="molecule type" value="Genomic_DNA"/>
</dbReference>
<dbReference type="AlphaFoldDB" id="A0A6J6E8M6"/>
<organism evidence="2">
    <name type="scientific">freshwater metagenome</name>
    <dbReference type="NCBI Taxonomy" id="449393"/>
    <lineage>
        <taxon>unclassified sequences</taxon>
        <taxon>metagenomes</taxon>
        <taxon>ecological metagenomes</taxon>
    </lineage>
</organism>